<name>A0A9N8E3P7_9STRA</name>
<protein>
    <submittedName>
        <fullName evidence="7">SpoU rRNA Methylase family</fullName>
    </submittedName>
</protein>
<comment type="caution">
    <text evidence="7">The sequence shown here is derived from an EMBL/GenBank/DDBJ whole genome shotgun (WGS) entry which is preliminary data.</text>
</comment>
<reference evidence="7" key="1">
    <citation type="submission" date="2020-06" db="EMBL/GenBank/DDBJ databases">
        <authorList>
            <consortium name="Plant Systems Biology data submission"/>
        </authorList>
    </citation>
    <scope>NUCLEOTIDE SEQUENCE</scope>
    <source>
        <strain evidence="7">D6</strain>
    </source>
</reference>
<evidence type="ECO:0000313" key="7">
    <source>
        <dbReference type="EMBL" id="CAB9513345.1"/>
    </source>
</evidence>
<accession>A0A9N8E3P7</accession>
<dbReference type="InterPro" id="IPR033671">
    <property type="entry name" value="TrmH"/>
</dbReference>
<evidence type="ECO:0000259" key="6">
    <source>
        <dbReference type="Pfam" id="PF00588"/>
    </source>
</evidence>
<keyword evidence="8" id="KW-1185">Reference proteome</keyword>
<gene>
    <name evidence="7" type="ORF">SEMRO_586_G171130.1</name>
</gene>
<dbReference type="InterPro" id="IPR029026">
    <property type="entry name" value="tRNA_m1G_MTases_N"/>
</dbReference>
<keyword evidence="3" id="KW-0808">Transferase</keyword>
<dbReference type="InterPro" id="IPR001537">
    <property type="entry name" value="SpoU_MeTrfase"/>
</dbReference>
<evidence type="ECO:0000256" key="1">
    <source>
        <dbReference type="ARBA" id="ARBA00022555"/>
    </source>
</evidence>
<evidence type="ECO:0000256" key="5">
    <source>
        <dbReference type="SAM" id="SignalP"/>
    </source>
</evidence>
<dbReference type="AlphaFoldDB" id="A0A9N8E3P7"/>
<dbReference type="GO" id="GO:0000049">
    <property type="term" value="F:tRNA binding"/>
    <property type="evidence" value="ECO:0007669"/>
    <property type="project" value="UniProtKB-KW"/>
</dbReference>
<evidence type="ECO:0000313" key="8">
    <source>
        <dbReference type="Proteomes" id="UP001153069"/>
    </source>
</evidence>
<dbReference type="PANTHER" id="PTHR43453">
    <property type="entry name" value="RRNA METHYLASE-LIKE"/>
    <property type="match status" value="1"/>
</dbReference>
<dbReference type="EMBL" id="CAICTM010000585">
    <property type="protein sequence ID" value="CAB9513345.1"/>
    <property type="molecule type" value="Genomic_DNA"/>
</dbReference>
<dbReference type="SUPFAM" id="SSF75217">
    <property type="entry name" value="alpha/beta knot"/>
    <property type="match status" value="2"/>
</dbReference>
<dbReference type="PANTHER" id="PTHR43453:SF3">
    <property type="entry name" value="TRNA_RRNA METHYLTRANSFERASE SPOU TYPE DOMAIN-CONTAINING PROTEIN"/>
    <property type="match status" value="1"/>
</dbReference>
<dbReference type="Pfam" id="PF00588">
    <property type="entry name" value="SpoU_methylase"/>
    <property type="match status" value="1"/>
</dbReference>
<dbReference type="InterPro" id="IPR029028">
    <property type="entry name" value="Alpha/beta_knot_MTases"/>
</dbReference>
<evidence type="ECO:0000256" key="4">
    <source>
        <dbReference type="SAM" id="MobiDB-lite"/>
    </source>
</evidence>
<dbReference type="Gene3D" id="3.40.1280.10">
    <property type="match status" value="1"/>
</dbReference>
<evidence type="ECO:0000256" key="2">
    <source>
        <dbReference type="ARBA" id="ARBA00022603"/>
    </source>
</evidence>
<dbReference type="Proteomes" id="UP001153069">
    <property type="component" value="Unassembled WGS sequence"/>
</dbReference>
<dbReference type="OrthoDB" id="241340at2759"/>
<keyword evidence="1" id="KW-0694">RNA-binding</keyword>
<sequence>MSSIPLPTKHFLLGFATALSAVWVSQRLMALSASSSTRNTKSSRSPTKDATSTSNNDKEQDDHVVMDTPDLDQRMIRKAEAVIQWRTARITVVVERCTNDFNYSAILRTAEALGVQHVWIIDPPLPPTLAEDTNGDIMEVPTKENAGRPVPTGQFTPQELKGRAMHHIFARGAGEWLTVREFQNTTDCIQALKETNHTLWVTDLSQQAVCLTRDVLLQQQQSNNNDSHDPQQSSSSSSILPPKLAIVFGTEAVGCSEELLQAADLRVYLPLRGFADSLNLSVATALVLHQLFVLDPTIVGDMPPQEQQELRQTWFTKLCQQRLMTPKQKKTRGRLQLAIQQCDKIQAKEERGELVQPGERKKLNQKQQFLQELADLERTCRLDDQGTRDLQTAIADLVQHPPAPLTDMRRADNHRVCFVGKNTKKKHQEHWKDMVATSNADTKAQHSASFFRERVFG</sequence>
<dbReference type="GO" id="GO:0002938">
    <property type="term" value="P:tRNA guanine ribose methylation"/>
    <property type="evidence" value="ECO:0007669"/>
    <property type="project" value="TreeGrafter"/>
</dbReference>
<dbReference type="CDD" id="cd18092">
    <property type="entry name" value="SpoU-like_TrmH"/>
    <property type="match status" value="1"/>
</dbReference>
<keyword evidence="5" id="KW-0732">Signal</keyword>
<feature type="signal peptide" evidence="5">
    <location>
        <begin position="1"/>
        <end position="21"/>
    </location>
</feature>
<proteinExistence type="predicted"/>
<feature type="compositionally biased region" description="Low complexity" evidence="4">
    <location>
        <begin position="34"/>
        <end position="45"/>
    </location>
</feature>
<feature type="region of interest" description="Disordered" evidence="4">
    <location>
        <begin position="34"/>
        <end position="64"/>
    </location>
</feature>
<evidence type="ECO:0000256" key="3">
    <source>
        <dbReference type="ARBA" id="ARBA00022679"/>
    </source>
</evidence>
<dbReference type="GO" id="GO:0008173">
    <property type="term" value="F:RNA methyltransferase activity"/>
    <property type="evidence" value="ECO:0007669"/>
    <property type="project" value="InterPro"/>
</dbReference>
<keyword evidence="2 7" id="KW-0489">Methyltransferase</keyword>
<organism evidence="7 8">
    <name type="scientific">Seminavis robusta</name>
    <dbReference type="NCBI Taxonomy" id="568900"/>
    <lineage>
        <taxon>Eukaryota</taxon>
        <taxon>Sar</taxon>
        <taxon>Stramenopiles</taxon>
        <taxon>Ochrophyta</taxon>
        <taxon>Bacillariophyta</taxon>
        <taxon>Bacillariophyceae</taxon>
        <taxon>Bacillariophycidae</taxon>
        <taxon>Naviculales</taxon>
        <taxon>Naviculaceae</taxon>
        <taxon>Seminavis</taxon>
    </lineage>
</organism>
<keyword evidence="1" id="KW-0820">tRNA-binding</keyword>
<feature type="domain" description="tRNA/rRNA methyltransferase SpoU type" evidence="6">
    <location>
        <begin position="170"/>
        <end position="289"/>
    </location>
</feature>
<feature type="chain" id="PRO_5040386971" evidence="5">
    <location>
        <begin position="22"/>
        <end position="457"/>
    </location>
</feature>